<evidence type="ECO:0000313" key="4">
    <source>
        <dbReference type="Proteomes" id="UP001044222"/>
    </source>
</evidence>
<proteinExistence type="predicted"/>
<dbReference type="PANTHER" id="PTHR28597:SF3">
    <property type="entry name" value="VOLTAGE-DEPENDENT CALCIUM CHANNEL BETA SUBUNIT-ASSOCIATED REGULATORY PROTEIN-LIKE"/>
    <property type="match status" value="1"/>
</dbReference>
<feature type="transmembrane region" description="Helical" evidence="2">
    <location>
        <begin position="18"/>
        <end position="42"/>
    </location>
</feature>
<protein>
    <submittedName>
        <fullName evidence="3">Uncharacterized protein</fullName>
    </submittedName>
</protein>
<dbReference type="GO" id="GO:0030141">
    <property type="term" value="C:secretory granule"/>
    <property type="evidence" value="ECO:0007669"/>
    <property type="project" value="TreeGrafter"/>
</dbReference>
<reference evidence="3" key="1">
    <citation type="submission" date="2021-01" db="EMBL/GenBank/DDBJ databases">
        <title>A chromosome-scale assembly of European eel, Anguilla anguilla.</title>
        <authorList>
            <person name="Henkel C."/>
            <person name="Jong-Raadsen S.A."/>
            <person name="Dufour S."/>
            <person name="Weltzien F.-A."/>
            <person name="Palstra A.P."/>
            <person name="Pelster B."/>
            <person name="Spaink H.P."/>
            <person name="Van Den Thillart G.E."/>
            <person name="Jansen H."/>
            <person name="Zahm M."/>
            <person name="Klopp C."/>
            <person name="Cedric C."/>
            <person name="Louis A."/>
            <person name="Berthelot C."/>
            <person name="Parey E."/>
            <person name="Roest Crollius H."/>
            <person name="Montfort J."/>
            <person name="Robinson-Rechavi M."/>
            <person name="Bucao C."/>
            <person name="Bouchez O."/>
            <person name="Gislard M."/>
            <person name="Lluch J."/>
            <person name="Milhes M."/>
            <person name="Lampietro C."/>
            <person name="Lopez Roques C."/>
            <person name="Donnadieu C."/>
            <person name="Braasch I."/>
            <person name="Desvignes T."/>
            <person name="Postlethwait J."/>
            <person name="Bobe J."/>
            <person name="Guiguen Y."/>
            <person name="Dirks R."/>
        </authorList>
    </citation>
    <scope>NUCLEOTIDE SEQUENCE</scope>
    <source>
        <strain evidence="3">Tag_6206</strain>
        <tissue evidence="3">Liver</tissue>
    </source>
</reference>
<name>A0A9D3MFS6_ANGAN</name>
<dbReference type="AlphaFoldDB" id="A0A9D3MFS6"/>
<gene>
    <name evidence="3" type="ORF">ANANG_G00130780</name>
</gene>
<evidence type="ECO:0000256" key="2">
    <source>
        <dbReference type="SAM" id="Phobius"/>
    </source>
</evidence>
<dbReference type="InterPro" id="IPR037658">
    <property type="entry name" value="CBARP"/>
</dbReference>
<dbReference type="EMBL" id="JAFIRN010000006">
    <property type="protein sequence ID" value="KAG5847869.1"/>
    <property type="molecule type" value="Genomic_DNA"/>
</dbReference>
<dbReference type="GO" id="GO:0044325">
    <property type="term" value="F:transmembrane transporter binding"/>
    <property type="evidence" value="ECO:0007669"/>
    <property type="project" value="InterPro"/>
</dbReference>
<dbReference type="GO" id="GO:0045955">
    <property type="term" value="P:negative regulation of calcium ion-dependent exocytosis"/>
    <property type="evidence" value="ECO:0007669"/>
    <property type="project" value="TreeGrafter"/>
</dbReference>
<organism evidence="3 4">
    <name type="scientific">Anguilla anguilla</name>
    <name type="common">European freshwater eel</name>
    <name type="synonym">Muraena anguilla</name>
    <dbReference type="NCBI Taxonomy" id="7936"/>
    <lineage>
        <taxon>Eukaryota</taxon>
        <taxon>Metazoa</taxon>
        <taxon>Chordata</taxon>
        <taxon>Craniata</taxon>
        <taxon>Vertebrata</taxon>
        <taxon>Euteleostomi</taxon>
        <taxon>Actinopterygii</taxon>
        <taxon>Neopterygii</taxon>
        <taxon>Teleostei</taxon>
        <taxon>Anguilliformes</taxon>
        <taxon>Anguillidae</taxon>
        <taxon>Anguilla</taxon>
    </lineage>
</organism>
<keyword evidence="2" id="KW-1133">Transmembrane helix</keyword>
<dbReference type="PANTHER" id="PTHR28597">
    <property type="entry name" value="VOLTAGE-DEPENDENT CALCIUM CHANNEL BETA SUBUNIT-ASSOCIATED REGULATORY PROTEIN"/>
    <property type="match status" value="1"/>
</dbReference>
<comment type="caution">
    <text evidence="3">The sequence shown here is derived from an EMBL/GenBank/DDBJ whole genome shotgun (WGS) entry which is preliminary data.</text>
</comment>
<feature type="compositionally biased region" description="Basic and acidic residues" evidence="1">
    <location>
        <begin position="220"/>
        <end position="231"/>
    </location>
</feature>
<keyword evidence="4" id="KW-1185">Reference proteome</keyword>
<dbReference type="GO" id="GO:0005886">
    <property type="term" value="C:plasma membrane"/>
    <property type="evidence" value="ECO:0007669"/>
    <property type="project" value="TreeGrafter"/>
</dbReference>
<keyword evidence="2" id="KW-0812">Transmembrane</keyword>
<feature type="region of interest" description="Disordered" evidence="1">
    <location>
        <begin position="195"/>
        <end position="231"/>
    </location>
</feature>
<dbReference type="Proteomes" id="UP001044222">
    <property type="component" value="Chromosome 6"/>
</dbReference>
<keyword evidence="2" id="KW-0472">Membrane</keyword>
<accession>A0A9D3MFS6</accession>
<evidence type="ECO:0000313" key="3">
    <source>
        <dbReference type="EMBL" id="KAG5847869.1"/>
    </source>
</evidence>
<sequence length="231" mass="25469">MGWTGCPARPRGSQGDTYVTLLVLLCVFAALTLVLLSVLLVFCRHCYQGNRRYSRASNDPEKTNTTYLEESQPVPEITIQVEEADRLSAGSDRGAETERFLSTGSTGRRVSFNESALLDHGRRAQERGRRYTLTEGDFHHLKNARLTHLHLPAPAVRILTIQEYNAAVDSAPKHRLSIFQPSACSSLPQTALAGLSPSSALPGHAQLRGEPPHSGTPPLLHRESHPVLYRE</sequence>
<evidence type="ECO:0000256" key="1">
    <source>
        <dbReference type="SAM" id="MobiDB-lite"/>
    </source>
</evidence>